<dbReference type="AlphaFoldDB" id="A0A1W1C108"/>
<dbReference type="InterPro" id="IPR011990">
    <property type="entry name" value="TPR-like_helical_dom_sf"/>
</dbReference>
<reference evidence="1" key="1">
    <citation type="submission" date="2016-10" db="EMBL/GenBank/DDBJ databases">
        <authorList>
            <person name="de Groot N.N."/>
        </authorList>
    </citation>
    <scope>NUCLEOTIDE SEQUENCE</scope>
</reference>
<name>A0A1W1C108_9ZZZZ</name>
<gene>
    <name evidence="1" type="ORF">MNB_SV-14-1105</name>
</gene>
<dbReference type="SUPFAM" id="SSF48452">
    <property type="entry name" value="TPR-like"/>
    <property type="match status" value="1"/>
</dbReference>
<proteinExistence type="predicted"/>
<dbReference type="EMBL" id="FPHN01000102">
    <property type="protein sequence ID" value="SFV59434.1"/>
    <property type="molecule type" value="Genomic_DNA"/>
</dbReference>
<dbReference type="Gene3D" id="1.25.40.10">
    <property type="entry name" value="Tetratricopeptide repeat domain"/>
    <property type="match status" value="1"/>
</dbReference>
<accession>A0A1W1C108</accession>
<sequence length="145" mass="17192">MKIYKKLLDKNSKLYSDKIIEMYSCFAFLEKEKGNYKLAEKRYQKVILSYKKMNRTNSLKYNLQIAKALNELASIQILYLKNPIEAEIKLFESLSLAKKVKEIEQKKAKDVLAQTYRSLAYLAILEKNMRTAWDYYQKVNSLKKI</sequence>
<protein>
    <submittedName>
        <fullName evidence="1">Uncharacterized protein</fullName>
    </submittedName>
</protein>
<organism evidence="1">
    <name type="scientific">hydrothermal vent metagenome</name>
    <dbReference type="NCBI Taxonomy" id="652676"/>
    <lineage>
        <taxon>unclassified sequences</taxon>
        <taxon>metagenomes</taxon>
        <taxon>ecological metagenomes</taxon>
    </lineage>
</organism>
<evidence type="ECO:0000313" key="1">
    <source>
        <dbReference type="EMBL" id="SFV59434.1"/>
    </source>
</evidence>